<protein>
    <submittedName>
        <fullName evidence="9">Lycopene cyclase domain-containing protein</fullName>
    </submittedName>
</protein>
<evidence type="ECO:0000313" key="10">
    <source>
        <dbReference type="Proteomes" id="UP000479226"/>
    </source>
</evidence>
<evidence type="ECO:0000256" key="5">
    <source>
        <dbReference type="ARBA" id="ARBA00022989"/>
    </source>
</evidence>
<comment type="subcellular location">
    <subcellularLocation>
        <location evidence="1">Membrane</location>
        <topology evidence="1">Multi-pass membrane protein</topology>
    </subcellularLocation>
</comment>
<keyword evidence="10" id="KW-1185">Reference proteome</keyword>
<feature type="transmembrane region" description="Helical" evidence="8">
    <location>
        <begin position="78"/>
        <end position="96"/>
    </location>
</feature>
<evidence type="ECO:0000256" key="3">
    <source>
        <dbReference type="ARBA" id="ARBA00022692"/>
    </source>
</evidence>
<dbReference type="Proteomes" id="UP000479226">
    <property type="component" value="Unassembled WGS sequence"/>
</dbReference>
<dbReference type="RefSeq" id="WP_165183455.1">
    <property type="nucleotide sequence ID" value="NZ_JAAKZI010000042.1"/>
</dbReference>
<organism evidence="9 10">
    <name type="scientific">Arthrobacter silviterrae</name>
    <dbReference type="NCBI Taxonomy" id="2026658"/>
    <lineage>
        <taxon>Bacteria</taxon>
        <taxon>Bacillati</taxon>
        <taxon>Actinomycetota</taxon>
        <taxon>Actinomycetes</taxon>
        <taxon>Micrococcales</taxon>
        <taxon>Micrococcaceae</taxon>
        <taxon>Arthrobacter</taxon>
    </lineage>
</organism>
<keyword evidence="7" id="KW-0413">Isomerase</keyword>
<gene>
    <name evidence="9" type="ORF">G6N77_17490</name>
</gene>
<evidence type="ECO:0000256" key="4">
    <source>
        <dbReference type="ARBA" id="ARBA00022746"/>
    </source>
</evidence>
<comment type="caution">
    <text evidence="9">The sequence shown here is derived from an EMBL/GenBank/DDBJ whole genome shotgun (WGS) entry which is preliminary data.</text>
</comment>
<sequence length="118" mass="13146">MTYLLILMVLSCAMAAIDARHHLFVFSQPVPALVTLLGATAFFLLWDDIAIDQGIFVHRESPLMTGAMLGDQLPLEEAFFLLFFCYQAMLLILGFGKWRAHRAAAKGNNRSTTTKDVP</sequence>
<comment type="pathway">
    <text evidence="2">Carotenoid biosynthesis.</text>
</comment>
<accession>A0ABX0DE78</accession>
<keyword evidence="3 8" id="KW-0812">Transmembrane</keyword>
<dbReference type="EMBL" id="JAAKZI010000042">
    <property type="protein sequence ID" value="NGN85242.1"/>
    <property type="molecule type" value="Genomic_DNA"/>
</dbReference>
<dbReference type="NCBIfam" id="TIGR03462">
    <property type="entry name" value="CarR_dom_SF"/>
    <property type="match status" value="1"/>
</dbReference>
<reference evidence="9 10" key="1">
    <citation type="submission" date="2020-02" db="EMBL/GenBank/DDBJ databases">
        <title>Genome sequence of the type strain DSM 27180 of Arthrobacter silviterrae.</title>
        <authorList>
            <person name="Gao J."/>
            <person name="Sun J."/>
        </authorList>
    </citation>
    <scope>NUCLEOTIDE SEQUENCE [LARGE SCALE GENOMIC DNA]</scope>
    <source>
        <strain evidence="9 10">DSM 27180</strain>
    </source>
</reference>
<evidence type="ECO:0000256" key="2">
    <source>
        <dbReference type="ARBA" id="ARBA00004829"/>
    </source>
</evidence>
<evidence type="ECO:0000256" key="7">
    <source>
        <dbReference type="ARBA" id="ARBA00023235"/>
    </source>
</evidence>
<evidence type="ECO:0000256" key="1">
    <source>
        <dbReference type="ARBA" id="ARBA00004141"/>
    </source>
</evidence>
<evidence type="ECO:0000256" key="6">
    <source>
        <dbReference type="ARBA" id="ARBA00023136"/>
    </source>
</evidence>
<evidence type="ECO:0000313" key="9">
    <source>
        <dbReference type="EMBL" id="NGN85242.1"/>
    </source>
</evidence>
<keyword evidence="6 8" id="KW-0472">Membrane</keyword>
<proteinExistence type="predicted"/>
<evidence type="ECO:0000256" key="8">
    <source>
        <dbReference type="SAM" id="Phobius"/>
    </source>
</evidence>
<dbReference type="InterPro" id="IPR017825">
    <property type="entry name" value="Lycopene_cyclase_dom"/>
</dbReference>
<keyword evidence="5 8" id="KW-1133">Transmembrane helix</keyword>
<name>A0ABX0DE78_9MICC</name>
<keyword evidence="4" id="KW-0125">Carotenoid biosynthesis</keyword>